<dbReference type="AlphaFoldDB" id="A0A367JA15"/>
<accession>A0A367JA15</accession>
<evidence type="ECO:0000313" key="8">
    <source>
        <dbReference type="Proteomes" id="UP000253551"/>
    </source>
</evidence>
<evidence type="ECO:0000256" key="2">
    <source>
        <dbReference type="ARBA" id="ARBA00022729"/>
    </source>
</evidence>
<evidence type="ECO:0000256" key="5">
    <source>
        <dbReference type="SAM" id="Coils"/>
    </source>
</evidence>
<organism evidence="7 8">
    <name type="scientific">Rhizopus stolonifer</name>
    <name type="common">Rhizopus nigricans</name>
    <dbReference type="NCBI Taxonomy" id="4846"/>
    <lineage>
        <taxon>Eukaryota</taxon>
        <taxon>Fungi</taxon>
        <taxon>Fungi incertae sedis</taxon>
        <taxon>Mucoromycota</taxon>
        <taxon>Mucoromycotina</taxon>
        <taxon>Mucoromycetes</taxon>
        <taxon>Mucorales</taxon>
        <taxon>Mucorineae</taxon>
        <taxon>Rhizopodaceae</taxon>
        <taxon>Rhizopus</taxon>
    </lineage>
</organism>
<evidence type="ECO:0000313" key="7">
    <source>
        <dbReference type="EMBL" id="RCH86669.1"/>
    </source>
</evidence>
<dbReference type="Gene3D" id="2.70.130.10">
    <property type="entry name" value="Mannose-6-phosphate receptor binding domain"/>
    <property type="match status" value="1"/>
</dbReference>
<evidence type="ECO:0000256" key="4">
    <source>
        <dbReference type="ARBA" id="ARBA00023157"/>
    </source>
</evidence>
<dbReference type="STRING" id="4846.A0A367JA15"/>
<dbReference type="SUPFAM" id="SSF50911">
    <property type="entry name" value="Mannose 6-phosphate receptor domain"/>
    <property type="match status" value="1"/>
</dbReference>
<evidence type="ECO:0000256" key="1">
    <source>
        <dbReference type="ARBA" id="ARBA00022387"/>
    </source>
</evidence>
<dbReference type="InterPro" id="IPR039794">
    <property type="entry name" value="Gtb1-like"/>
</dbReference>
<feature type="domain" description="MRH" evidence="6">
    <location>
        <begin position="297"/>
        <end position="398"/>
    </location>
</feature>
<evidence type="ECO:0000256" key="3">
    <source>
        <dbReference type="ARBA" id="ARBA00022824"/>
    </source>
</evidence>
<feature type="coiled-coil region" evidence="5">
    <location>
        <begin position="64"/>
        <end position="147"/>
    </location>
</feature>
<protein>
    <recommendedName>
        <fullName evidence="1">Glucosidase 2 subunit beta</fullName>
    </recommendedName>
</protein>
<comment type="caution">
    <text evidence="7">The sequence shown here is derived from an EMBL/GenBank/DDBJ whole genome shotgun (WGS) entry which is preliminary data.</text>
</comment>
<dbReference type="InterPro" id="IPR009011">
    <property type="entry name" value="Man6P_isomerase_rcpt-bd_dom_sf"/>
</dbReference>
<dbReference type="GO" id="GO:0006491">
    <property type="term" value="P:N-glycan processing"/>
    <property type="evidence" value="ECO:0007669"/>
    <property type="project" value="TreeGrafter"/>
</dbReference>
<gene>
    <name evidence="7" type="ORF">CU098_003242</name>
</gene>
<feature type="non-terminal residue" evidence="7">
    <location>
        <position position="1"/>
    </location>
</feature>
<dbReference type="InterPro" id="IPR028146">
    <property type="entry name" value="PRKCSH_N"/>
</dbReference>
<dbReference type="GO" id="GO:0017177">
    <property type="term" value="C:glucosidase II complex"/>
    <property type="evidence" value="ECO:0007669"/>
    <property type="project" value="TreeGrafter"/>
</dbReference>
<name>A0A367JA15_RHIST</name>
<dbReference type="OrthoDB" id="28322at2759"/>
<keyword evidence="4" id="KW-1015">Disulfide bond</keyword>
<dbReference type="Pfam" id="PF13015">
    <property type="entry name" value="PRKCSH_1"/>
    <property type="match status" value="1"/>
</dbReference>
<dbReference type="PANTHER" id="PTHR12630:SF1">
    <property type="entry name" value="GLUCOSIDASE 2 SUBUNIT BETA"/>
    <property type="match status" value="1"/>
</dbReference>
<keyword evidence="2" id="KW-0732">Signal</keyword>
<evidence type="ECO:0000259" key="6">
    <source>
        <dbReference type="PROSITE" id="PS51914"/>
    </source>
</evidence>
<keyword evidence="8" id="KW-1185">Reference proteome</keyword>
<dbReference type="Proteomes" id="UP000253551">
    <property type="component" value="Unassembled WGS sequence"/>
</dbReference>
<dbReference type="InterPro" id="IPR044865">
    <property type="entry name" value="MRH_dom"/>
</dbReference>
<reference evidence="7 8" key="1">
    <citation type="journal article" date="2018" name="G3 (Bethesda)">
        <title>Phylogenetic and Phylogenomic Definition of Rhizopus Species.</title>
        <authorList>
            <person name="Gryganskyi A.P."/>
            <person name="Golan J."/>
            <person name="Dolatabadi S."/>
            <person name="Mondo S."/>
            <person name="Robb S."/>
            <person name="Idnurm A."/>
            <person name="Muszewska A."/>
            <person name="Steczkiewicz K."/>
            <person name="Masonjones S."/>
            <person name="Liao H.L."/>
            <person name="Gajdeczka M.T."/>
            <person name="Anike F."/>
            <person name="Vuek A."/>
            <person name="Anishchenko I.M."/>
            <person name="Voigt K."/>
            <person name="de Hoog G.S."/>
            <person name="Smith M.E."/>
            <person name="Heitman J."/>
            <person name="Vilgalys R."/>
            <person name="Stajich J.E."/>
        </authorList>
    </citation>
    <scope>NUCLEOTIDE SEQUENCE [LARGE SCALE GENOMIC DNA]</scope>
    <source>
        <strain evidence="7 8">LSU 92-RS-03</strain>
    </source>
</reference>
<dbReference type="EMBL" id="PJQM01003883">
    <property type="protein sequence ID" value="RCH86669.1"/>
    <property type="molecule type" value="Genomic_DNA"/>
</dbReference>
<dbReference type="PANTHER" id="PTHR12630">
    <property type="entry name" value="N-LINKED OLIGOSACCHARIDE PROCESSING"/>
    <property type="match status" value="1"/>
</dbReference>
<proteinExistence type="predicted"/>
<dbReference type="PROSITE" id="PS51914">
    <property type="entry name" value="MRH"/>
    <property type="match status" value="1"/>
</dbReference>
<dbReference type="InterPro" id="IPR036607">
    <property type="entry name" value="PRKCSH"/>
</dbReference>
<keyword evidence="3" id="KW-0256">Endoplasmic reticulum</keyword>
<dbReference type="Pfam" id="PF12999">
    <property type="entry name" value="PRKCSH-like"/>
    <property type="match status" value="1"/>
</dbReference>
<keyword evidence="5" id="KW-0175">Coiled coil</keyword>
<feature type="coiled-coil region" evidence="5">
    <location>
        <begin position="247"/>
        <end position="281"/>
    </location>
</feature>
<sequence>HIPSYIKSFAVNDGVCDEACCDGTDESNGRCPNRCQAVGEAYRKRQAEERVAAEKGLKTKRQWIKEAQSQVDKWQLEKTRLEDEIVLKKSNVLQLERELKGLESQSQKAKRTCPSCVEEISMLKNDVSVLRDELETLKNILQDMKRDHNHNFHDMAVKSAISGYDEFMDRYDQIKSDIDEDLKDVDAKVNKFENLEIEEHDSNEIPEVDKKSTLNTLAETLDSVLPEAFKTNVLDKLLPKKSSPEEIVRYEGDVEKVREKFEEAESELDGLNRELDKVNEELNFDYGKEREWLHLKDVCIEKNEGEYTYSLCFLGDAYQKSNRDNARTHLGKFKKFEGSEENVYKKHLHAQGTRCWNGPERSVKAVIECGTKNEILEVSEPEKCEYLYRVVSPSVCQEVAHEAKIPIHEEF</sequence>